<feature type="compositionally biased region" description="Low complexity" evidence="12">
    <location>
        <begin position="542"/>
        <end position="566"/>
    </location>
</feature>
<dbReference type="EMBL" id="JACHXZ010000003">
    <property type="protein sequence ID" value="MBB3169042.1"/>
    <property type="molecule type" value="Genomic_DNA"/>
</dbReference>
<dbReference type="InterPro" id="IPR027417">
    <property type="entry name" value="P-loop_NTPase"/>
</dbReference>
<evidence type="ECO:0000256" key="7">
    <source>
        <dbReference type="ARBA" id="ARBA00022833"/>
    </source>
</evidence>
<feature type="region of interest" description="Disordered" evidence="12">
    <location>
        <begin position="389"/>
        <end position="483"/>
    </location>
</feature>
<feature type="compositionally biased region" description="Pro residues" evidence="12">
    <location>
        <begin position="424"/>
        <end position="437"/>
    </location>
</feature>
<dbReference type="Gene3D" id="1.10.8.60">
    <property type="match status" value="1"/>
</dbReference>
<dbReference type="Gene3D" id="3.30.300.150">
    <property type="entry name" value="DNA polymerase III, tau subunit, domain V"/>
    <property type="match status" value="1"/>
</dbReference>
<dbReference type="NCBIfam" id="TIGR02397">
    <property type="entry name" value="dnaX_nterm"/>
    <property type="match status" value="1"/>
</dbReference>
<evidence type="ECO:0000256" key="6">
    <source>
        <dbReference type="ARBA" id="ARBA00022741"/>
    </source>
</evidence>
<keyword evidence="3 11" id="KW-0548">Nucleotidyltransferase</keyword>
<dbReference type="CDD" id="cd18137">
    <property type="entry name" value="HLD_clamp_pol_III_gamma_tau"/>
    <property type="match status" value="1"/>
</dbReference>
<dbReference type="InterPro" id="IPR038249">
    <property type="entry name" value="PolIII_tau_V_sf"/>
</dbReference>
<keyword evidence="7" id="KW-0862">Zinc</keyword>
<keyword evidence="8 11" id="KW-0067">ATP-binding</keyword>
<dbReference type="InterPro" id="IPR012763">
    <property type="entry name" value="DNA_pol_III_sug/sutau_N"/>
</dbReference>
<dbReference type="AlphaFoldDB" id="A0A839UMG0"/>
<dbReference type="InterPro" id="IPR050238">
    <property type="entry name" value="DNA_Rep/Repair_Clamp_Loader"/>
</dbReference>
<organism evidence="14 15">
    <name type="scientific">Simiduia aestuariiviva</name>
    <dbReference type="NCBI Taxonomy" id="1510459"/>
    <lineage>
        <taxon>Bacteria</taxon>
        <taxon>Pseudomonadati</taxon>
        <taxon>Pseudomonadota</taxon>
        <taxon>Gammaproteobacteria</taxon>
        <taxon>Cellvibrionales</taxon>
        <taxon>Cellvibrionaceae</taxon>
        <taxon>Simiduia</taxon>
    </lineage>
</organism>
<dbReference type="GO" id="GO:0046872">
    <property type="term" value="F:metal ion binding"/>
    <property type="evidence" value="ECO:0007669"/>
    <property type="project" value="UniProtKB-KW"/>
</dbReference>
<feature type="compositionally biased region" description="Low complexity" evidence="12">
    <location>
        <begin position="389"/>
        <end position="423"/>
    </location>
</feature>
<accession>A0A839UMG0</accession>
<keyword evidence="6 11" id="KW-0547">Nucleotide-binding</keyword>
<dbReference type="NCBIfam" id="NF004046">
    <property type="entry name" value="PRK05563.1"/>
    <property type="match status" value="1"/>
</dbReference>
<dbReference type="Pfam" id="PF12169">
    <property type="entry name" value="DNA_pol3_gamma3"/>
    <property type="match status" value="1"/>
</dbReference>
<dbReference type="InterPro" id="IPR022754">
    <property type="entry name" value="DNA_pol_III_gamma-3"/>
</dbReference>
<dbReference type="InterPro" id="IPR008921">
    <property type="entry name" value="DNA_pol3_clamp-load_cplx_C"/>
</dbReference>
<feature type="compositionally biased region" description="Acidic residues" evidence="12">
    <location>
        <begin position="521"/>
        <end position="536"/>
    </location>
</feature>
<dbReference type="PANTHER" id="PTHR11669:SF0">
    <property type="entry name" value="PROTEIN STICHEL-LIKE 2"/>
    <property type="match status" value="1"/>
</dbReference>
<comment type="subunit">
    <text evidence="11">DNA polymerase III contains a core (composed of alpha, epsilon and theta chains) that associates with a tau subunit. This core dimerizes to form the POLIII' complex. PolIII' associates with the gamma complex (composed of gamma, delta, delta', psi and chi chains) and with the beta chain to form the complete DNA polymerase III complex.</text>
</comment>
<proteinExistence type="inferred from homology"/>
<dbReference type="PANTHER" id="PTHR11669">
    <property type="entry name" value="REPLICATION FACTOR C / DNA POLYMERASE III GAMMA-TAU SUBUNIT"/>
    <property type="match status" value="1"/>
</dbReference>
<dbReference type="Pfam" id="PF22608">
    <property type="entry name" value="DNAX_ATPase_lid"/>
    <property type="match status" value="1"/>
</dbReference>
<dbReference type="Pfam" id="PF13177">
    <property type="entry name" value="DNA_pol3_delta2"/>
    <property type="match status" value="1"/>
</dbReference>
<name>A0A839UMG0_9GAMM</name>
<dbReference type="SUPFAM" id="SSF48019">
    <property type="entry name" value="post-AAA+ oligomerization domain-like"/>
    <property type="match status" value="1"/>
</dbReference>
<dbReference type="GO" id="GO:0006261">
    <property type="term" value="P:DNA-templated DNA replication"/>
    <property type="evidence" value="ECO:0007669"/>
    <property type="project" value="TreeGrafter"/>
</dbReference>
<evidence type="ECO:0000256" key="9">
    <source>
        <dbReference type="ARBA" id="ARBA00022932"/>
    </source>
</evidence>
<evidence type="ECO:0000313" key="15">
    <source>
        <dbReference type="Proteomes" id="UP000559987"/>
    </source>
</evidence>
<feature type="compositionally biased region" description="Low complexity" evidence="12">
    <location>
        <begin position="438"/>
        <end position="483"/>
    </location>
</feature>
<comment type="similarity">
    <text evidence="1 11">Belongs to the DnaX/STICHEL family.</text>
</comment>
<dbReference type="InterPro" id="IPR001270">
    <property type="entry name" value="ClpA/B"/>
</dbReference>
<dbReference type="GO" id="GO:0003887">
    <property type="term" value="F:DNA-directed DNA polymerase activity"/>
    <property type="evidence" value="ECO:0007669"/>
    <property type="project" value="UniProtKB-KW"/>
</dbReference>
<gene>
    <name evidence="11" type="primary">dnaX</name>
    <name evidence="14" type="ORF">FHS30_002250</name>
</gene>
<evidence type="ECO:0000256" key="3">
    <source>
        <dbReference type="ARBA" id="ARBA00022695"/>
    </source>
</evidence>
<dbReference type="GO" id="GO:0005524">
    <property type="term" value="F:ATP binding"/>
    <property type="evidence" value="ECO:0007669"/>
    <property type="project" value="UniProtKB-KW"/>
</dbReference>
<dbReference type="PRINTS" id="PR00300">
    <property type="entry name" value="CLPPROTEASEA"/>
</dbReference>
<dbReference type="Proteomes" id="UP000559987">
    <property type="component" value="Unassembled WGS sequence"/>
</dbReference>
<comment type="function">
    <text evidence="11">DNA polymerase III is a complex, multichain enzyme responsible for most of the replicative synthesis in bacteria. This DNA polymerase also exhibits 3' to 5' exonuclease activity.</text>
</comment>
<evidence type="ECO:0000256" key="10">
    <source>
        <dbReference type="ARBA" id="ARBA00049244"/>
    </source>
</evidence>
<comment type="catalytic activity">
    <reaction evidence="10 11">
        <text>DNA(n) + a 2'-deoxyribonucleoside 5'-triphosphate = DNA(n+1) + diphosphate</text>
        <dbReference type="Rhea" id="RHEA:22508"/>
        <dbReference type="Rhea" id="RHEA-COMP:17339"/>
        <dbReference type="Rhea" id="RHEA-COMP:17340"/>
        <dbReference type="ChEBI" id="CHEBI:33019"/>
        <dbReference type="ChEBI" id="CHEBI:61560"/>
        <dbReference type="ChEBI" id="CHEBI:173112"/>
        <dbReference type="EC" id="2.7.7.7"/>
    </reaction>
</comment>
<dbReference type="InterPro" id="IPR045085">
    <property type="entry name" value="HLD_clamp_pol_III_gamma_tau"/>
</dbReference>
<keyword evidence="4 11" id="KW-0235">DNA replication</keyword>
<dbReference type="Pfam" id="PF12170">
    <property type="entry name" value="DNA_pol3_tau_5"/>
    <property type="match status" value="1"/>
</dbReference>
<evidence type="ECO:0000259" key="13">
    <source>
        <dbReference type="SMART" id="SM00382"/>
    </source>
</evidence>
<dbReference type="CDD" id="cd00009">
    <property type="entry name" value="AAA"/>
    <property type="match status" value="1"/>
</dbReference>
<evidence type="ECO:0000256" key="1">
    <source>
        <dbReference type="ARBA" id="ARBA00006360"/>
    </source>
</evidence>
<evidence type="ECO:0000256" key="12">
    <source>
        <dbReference type="SAM" id="MobiDB-lite"/>
    </source>
</evidence>
<dbReference type="SUPFAM" id="SSF52540">
    <property type="entry name" value="P-loop containing nucleoside triphosphate hydrolases"/>
    <property type="match status" value="1"/>
</dbReference>
<evidence type="ECO:0000256" key="2">
    <source>
        <dbReference type="ARBA" id="ARBA00022679"/>
    </source>
</evidence>
<comment type="caution">
    <text evidence="14">The sequence shown here is derived from an EMBL/GenBank/DDBJ whole genome shotgun (WGS) entry which is preliminary data.</text>
</comment>
<evidence type="ECO:0000256" key="4">
    <source>
        <dbReference type="ARBA" id="ARBA00022705"/>
    </source>
</evidence>
<dbReference type="Gene3D" id="3.40.50.300">
    <property type="entry name" value="P-loop containing nucleotide triphosphate hydrolases"/>
    <property type="match status" value="1"/>
</dbReference>
<sequence>MNELVGNSATYNDDTGSLAPMSYQVLARKWRPRIFREMVGQEHVLQALINALDHNRLHHAYLFTGTRGVGKTTIARILAKCLNCETGVSSEPCGQCGACQEIAEGRFVDLIEVDAASRTKVEDTRELLENVQYAPTRGRYKVYLIDEVHMLSTSSFNALLKTLEEPPPHVKFLLATTDPQKLPVTVLSRCLQFNLKNMNPERIVGHLAFVLEKELVPFDDSALWQLGRAADGSMRDALSLTDQAIAFGNGKVQDADVRAMLGAIDQGLVYDMLNALAASDGPALFAAVNHLAEHAPDYQGALAEILSVLHRIAIAQAMPEAIDNSFGDRERIVALAAQMPAEDVQLFYQTALLGRRDLPLAPDPRSGFDMVLLRMMAFKPQGVADLPKAALSAPPAGTPASAAPAPVAATTTSTPATASAPAAAPAPAPIPPQPAAPEAPEASQTAAVASAAMPSSEPQQPVSQAAPPQPAAMSAEPTAAPAQPVAQVAEVAVHENTSVENLAPANAAECQAPAHDTPPWADDDEASSNLYADDEPAPSVVSEPQPSLSQEPQPSLSQEPQPSFSQKPQPRPSAVEPAVAAQTPTAKVQSAPPAPQVSAPEPAAVVAPQQQAAPAESPPSMNLSSLTPEHWVELYLALKVGGVLQSTAANSCLDAVSGNHLRFTLDQANANLFDVSHQQRLADALTAYFNEPVTVEISAGTVTRETPSATAIRLRAEKQAQALDSVKNHPLLKRLEATFQARLDESTVEPL</sequence>
<dbReference type="InterPro" id="IPR021029">
    <property type="entry name" value="DNA_pol_III_tau_dom-5"/>
</dbReference>
<dbReference type="SMART" id="SM00382">
    <property type="entry name" value="AAA"/>
    <property type="match status" value="1"/>
</dbReference>
<evidence type="ECO:0000256" key="11">
    <source>
        <dbReference type="RuleBase" id="RU364063"/>
    </source>
</evidence>
<evidence type="ECO:0000313" key="14">
    <source>
        <dbReference type="EMBL" id="MBB3169042.1"/>
    </source>
</evidence>
<dbReference type="GO" id="GO:0009360">
    <property type="term" value="C:DNA polymerase III complex"/>
    <property type="evidence" value="ECO:0007669"/>
    <property type="project" value="InterPro"/>
</dbReference>
<feature type="compositionally biased region" description="Low complexity" evidence="12">
    <location>
        <begin position="588"/>
        <end position="620"/>
    </location>
</feature>
<dbReference type="EC" id="2.7.7.7" evidence="11"/>
<evidence type="ECO:0000256" key="5">
    <source>
        <dbReference type="ARBA" id="ARBA00022723"/>
    </source>
</evidence>
<dbReference type="NCBIfam" id="NF005942">
    <property type="entry name" value="PRK07994.1"/>
    <property type="match status" value="1"/>
</dbReference>
<dbReference type="InterPro" id="IPR003593">
    <property type="entry name" value="AAA+_ATPase"/>
</dbReference>
<dbReference type="GO" id="GO:0003677">
    <property type="term" value="F:DNA binding"/>
    <property type="evidence" value="ECO:0007669"/>
    <property type="project" value="InterPro"/>
</dbReference>
<dbReference type="FunFam" id="1.10.8.60:FF:000013">
    <property type="entry name" value="DNA polymerase III subunit gamma/tau"/>
    <property type="match status" value="1"/>
</dbReference>
<keyword evidence="2 11" id="KW-0808">Transferase</keyword>
<reference evidence="14 15" key="1">
    <citation type="submission" date="2020-08" db="EMBL/GenBank/DDBJ databases">
        <title>Genomic Encyclopedia of Type Strains, Phase III (KMG-III): the genomes of soil and plant-associated and newly described type strains.</title>
        <authorList>
            <person name="Whitman W."/>
        </authorList>
    </citation>
    <scope>NUCLEOTIDE SEQUENCE [LARGE SCALE GENOMIC DNA]</scope>
    <source>
        <strain evidence="14 15">CECT 8571</strain>
    </source>
</reference>
<keyword evidence="15" id="KW-1185">Reference proteome</keyword>
<dbReference type="FunFam" id="3.40.50.300:FF:000014">
    <property type="entry name" value="DNA polymerase III subunit gamma/tau"/>
    <property type="match status" value="1"/>
</dbReference>
<keyword evidence="9 11" id="KW-0239">DNA-directed DNA polymerase</keyword>
<dbReference type="Gene3D" id="1.20.272.10">
    <property type="match status" value="1"/>
</dbReference>
<feature type="region of interest" description="Disordered" evidence="12">
    <location>
        <begin position="509"/>
        <end position="623"/>
    </location>
</feature>
<dbReference type="FunFam" id="1.20.272.10:FF:000003">
    <property type="entry name" value="DNA polymerase III subunit gamma/tau"/>
    <property type="match status" value="1"/>
</dbReference>
<evidence type="ECO:0000256" key="8">
    <source>
        <dbReference type="ARBA" id="ARBA00022840"/>
    </source>
</evidence>
<keyword evidence="5" id="KW-0479">Metal-binding</keyword>
<feature type="domain" description="AAA+ ATPase" evidence="13">
    <location>
        <begin position="57"/>
        <end position="199"/>
    </location>
</feature>
<protein>
    <recommendedName>
        <fullName evidence="11">DNA polymerase III subunit gamma/tau</fullName>
        <ecNumber evidence="11">2.7.7.7</ecNumber>
    </recommendedName>
</protein>